<dbReference type="EMBL" id="SWND01000004">
    <property type="protein sequence ID" value="NFF01820.1"/>
    <property type="molecule type" value="Genomic_DNA"/>
</dbReference>
<gene>
    <name evidence="3" type="ORF">FCV25_08525</name>
    <name evidence="4" type="ORF">JQS73_09825</name>
</gene>
<organism evidence="3 5">
    <name type="scientific">Clostridium botulinum</name>
    <dbReference type="NCBI Taxonomy" id="1491"/>
    <lineage>
        <taxon>Bacteria</taxon>
        <taxon>Bacillati</taxon>
        <taxon>Bacillota</taxon>
        <taxon>Clostridia</taxon>
        <taxon>Eubacteriales</taxon>
        <taxon>Clostridiaceae</taxon>
        <taxon>Clostridium</taxon>
    </lineage>
</organism>
<feature type="region of interest" description="Disordered" evidence="1">
    <location>
        <begin position="119"/>
        <end position="153"/>
    </location>
</feature>
<reference evidence="4 6" key="1">
    <citation type="journal article" date="2014" name="J. Infect. Dis.">
        <title>Molecular characterization of a novel botulinum neurotoxin type H gene.</title>
        <authorList>
            <person name="Dover N."/>
            <person name="Barash J.R."/>
            <person name="Hill K.K."/>
            <person name="Xie G."/>
            <person name="Arnon S.S."/>
        </authorList>
    </citation>
    <scope>NUCLEOTIDE SEQUENCE [LARGE SCALE GENOMIC DNA]</scope>
    <source>
        <strain evidence="4 6">IBCA10-7060</strain>
    </source>
</reference>
<evidence type="ECO:0000313" key="5">
    <source>
        <dbReference type="Proteomes" id="UP000472521"/>
    </source>
</evidence>
<keyword evidence="2" id="KW-0472">Membrane</keyword>
<dbReference type="Proteomes" id="UP000472521">
    <property type="component" value="Unassembled WGS sequence"/>
</dbReference>
<accession>A0A0A2HHG4</accession>
<dbReference type="Proteomes" id="UP000663464">
    <property type="component" value="Chromosome"/>
</dbReference>
<feature type="transmembrane region" description="Helical" evidence="2">
    <location>
        <begin position="6"/>
        <end position="24"/>
    </location>
</feature>
<sequence>MKRLNIYRIVFIISLLILPIIILFNMNLNNKVSLVQEERNKLQLSFQNSNSIKSIDCTYILEKLSENPYVSVKKIENEKNNIYVSLNYYGDKEELKKFLSSVNSSKNFKSIKNLSMNTKKIENNNNGNHNRYDNESDEKINNNSDNNEEEKQIDITLQYAKKLN</sequence>
<evidence type="ECO:0000313" key="3">
    <source>
        <dbReference type="EMBL" id="NFF01820.1"/>
    </source>
</evidence>
<protein>
    <submittedName>
        <fullName evidence="3">Uncharacterized protein</fullName>
    </submittedName>
</protein>
<name>A0A0A2HHG4_CLOBO</name>
<keyword evidence="2" id="KW-0812">Transmembrane</keyword>
<feature type="compositionally biased region" description="Low complexity" evidence="1">
    <location>
        <begin position="119"/>
        <end position="129"/>
    </location>
</feature>
<evidence type="ECO:0000313" key="4">
    <source>
        <dbReference type="EMBL" id="QRI51774.1"/>
    </source>
</evidence>
<reference evidence="4" key="3">
    <citation type="submission" date="2021-02" db="EMBL/GenBank/DDBJ databases">
        <authorList>
            <person name="Dover N."/>
            <person name="Barash J.R."/>
            <person name="Bell J.M."/>
            <person name="Sylvester M.D."/>
            <person name="Arnon S."/>
        </authorList>
    </citation>
    <scope>NUCLEOTIDE SEQUENCE</scope>
    <source>
        <strain evidence="4">IBCA10-7060</strain>
    </source>
</reference>
<reference evidence="3 5" key="2">
    <citation type="submission" date="2019-04" db="EMBL/GenBank/DDBJ databases">
        <title>Genome sequencing of Clostridium botulinum Groups I-IV and Clostridium butyricum.</title>
        <authorList>
            <person name="Brunt J."/>
            <person name="Van Vliet A.H.M."/>
            <person name="Stringer S.C."/>
            <person name="Carter A.T."/>
            <person name="Peck M.W."/>
        </authorList>
    </citation>
    <scope>NUCLEOTIDE SEQUENCE [LARGE SCALE GENOMIC DNA]</scope>
    <source>
        <strain evidence="3 5">IFR 18/054</strain>
    </source>
</reference>
<evidence type="ECO:0000256" key="2">
    <source>
        <dbReference type="SAM" id="Phobius"/>
    </source>
</evidence>
<proteinExistence type="predicted"/>
<dbReference type="RefSeq" id="WP_041346943.1">
    <property type="nucleotide sequence ID" value="NZ_CP069280.1"/>
</dbReference>
<evidence type="ECO:0000256" key="1">
    <source>
        <dbReference type="SAM" id="MobiDB-lite"/>
    </source>
</evidence>
<dbReference type="AlphaFoldDB" id="A0A0A2HHG4"/>
<dbReference type="EMBL" id="CP069280">
    <property type="protein sequence ID" value="QRI51774.1"/>
    <property type="molecule type" value="Genomic_DNA"/>
</dbReference>
<keyword evidence="2" id="KW-1133">Transmembrane helix</keyword>
<feature type="compositionally biased region" description="Basic and acidic residues" evidence="1">
    <location>
        <begin position="130"/>
        <end position="140"/>
    </location>
</feature>
<evidence type="ECO:0000313" key="6">
    <source>
        <dbReference type="Proteomes" id="UP000663464"/>
    </source>
</evidence>